<name>A0A4R3VZ73_9SPHI</name>
<evidence type="ECO:0000313" key="1">
    <source>
        <dbReference type="EMBL" id="TCV16578.1"/>
    </source>
</evidence>
<dbReference type="AlphaFoldDB" id="A0A4R3VZ73"/>
<sequence length="151" mass="17480">MRPFIYLYLILSLYSCSPSQKTNQQKSSDALASHDSALTKLRLHYVHLSTIDSSVYLFDISQNYIGIRRQHQNLLSLHESIEKLKDLLPKYFSAYHSSTFNLGFRGGILSQYNFKFNQKEVSDFLGRNQSHELSLNALLNQVLFIPTSKMR</sequence>
<accession>A0A4R3VZ73</accession>
<dbReference type="EMBL" id="SMBZ01000012">
    <property type="protein sequence ID" value="TCV16578.1"/>
    <property type="molecule type" value="Genomic_DNA"/>
</dbReference>
<evidence type="ECO:0000313" key="2">
    <source>
        <dbReference type="Proteomes" id="UP000295197"/>
    </source>
</evidence>
<gene>
    <name evidence="1" type="ORF">EDC17_101251</name>
</gene>
<keyword evidence="2" id="KW-1185">Reference proteome</keyword>
<protein>
    <submittedName>
        <fullName evidence="1">Uncharacterized protein</fullName>
    </submittedName>
</protein>
<organism evidence="1 2">
    <name type="scientific">Sphingobacterium alimentarium</name>
    <dbReference type="NCBI Taxonomy" id="797292"/>
    <lineage>
        <taxon>Bacteria</taxon>
        <taxon>Pseudomonadati</taxon>
        <taxon>Bacteroidota</taxon>
        <taxon>Sphingobacteriia</taxon>
        <taxon>Sphingobacteriales</taxon>
        <taxon>Sphingobacteriaceae</taxon>
        <taxon>Sphingobacterium</taxon>
    </lineage>
</organism>
<dbReference type="PROSITE" id="PS51257">
    <property type="entry name" value="PROKAR_LIPOPROTEIN"/>
    <property type="match status" value="1"/>
</dbReference>
<proteinExistence type="predicted"/>
<dbReference type="Proteomes" id="UP000295197">
    <property type="component" value="Unassembled WGS sequence"/>
</dbReference>
<reference evidence="1 2" key="1">
    <citation type="submission" date="2019-03" db="EMBL/GenBank/DDBJ databases">
        <title>Genomic Encyclopedia of Type Strains, Phase IV (KMG-IV): sequencing the most valuable type-strain genomes for metagenomic binning, comparative biology and taxonomic classification.</title>
        <authorList>
            <person name="Goeker M."/>
        </authorList>
    </citation>
    <scope>NUCLEOTIDE SEQUENCE [LARGE SCALE GENOMIC DNA]</scope>
    <source>
        <strain evidence="1 2">DSM 22362</strain>
    </source>
</reference>
<comment type="caution">
    <text evidence="1">The sequence shown here is derived from an EMBL/GenBank/DDBJ whole genome shotgun (WGS) entry which is preliminary data.</text>
</comment>